<name>A0AAU2VRL9_9ACTN</name>
<dbReference type="EMBL" id="CP108313">
    <property type="protein sequence ID" value="WTW69762.1"/>
    <property type="molecule type" value="Genomic_DNA"/>
</dbReference>
<dbReference type="SUPFAM" id="SSF56112">
    <property type="entry name" value="Protein kinase-like (PK-like)"/>
    <property type="match status" value="1"/>
</dbReference>
<dbReference type="InterPro" id="IPR011009">
    <property type="entry name" value="Kinase-like_dom_sf"/>
</dbReference>
<proteinExistence type="predicted"/>
<evidence type="ECO:0008006" key="2">
    <source>
        <dbReference type="Google" id="ProtNLM"/>
    </source>
</evidence>
<gene>
    <name evidence="1" type="ORF">OG398_16500</name>
</gene>
<sequence>MLERDHPDIDGRLTLLAARYTAAVVAVHTSCGTVVLKLHADPAAYAGESLAYAVLNRTAPVAALHVESPRSLSLVMEYLPQPYAPGPAFPEVLVDRVAAVHTASLRLAPDTAAAMASFRLSETAGPDWVVDRLAWADVISAYREAYGPDLVPFGHLDLKPEHLRVRADGTAVLLDVETLRPDVTGLIDLVTLPAVLRQAGHEIEPGRISAMYRSATAVYGGRWSAAGLRTALRAFAAATGLKSLHGLV</sequence>
<protein>
    <recommendedName>
        <fullName evidence="2">Aminoglycoside phosphotransferase domain-containing protein</fullName>
    </recommendedName>
</protein>
<accession>A0AAU2VRL9</accession>
<reference evidence="1" key="1">
    <citation type="submission" date="2022-10" db="EMBL/GenBank/DDBJ databases">
        <title>The complete genomes of actinobacterial strains from the NBC collection.</title>
        <authorList>
            <person name="Joergensen T.S."/>
            <person name="Alvarez Arevalo M."/>
            <person name="Sterndorff E.B."/>
            <person name="Faurdal D."/>
            <person name="Vuksanovic O."/>
            <person name="Mourched A.-S."/>
            <person name="Charusanti P."/>
            <person name="Shaw S."/>
            <person name="Blin K."/>
            <person name="Weber T."/>
        </authorList>
    </citation>
    <scope>NUCLEOTIDE SEQUENCE</scope>
    <source>
        <strain evidence="1">NBC_00008</strain>
    </source>
</reference>
<evidence type="ECO:0000313" key="1">
    <source>
        <dbReference type="EMBL" id="WTW69762.1"/>
    </source>
</evidence>
<organism evidence="1">
    <name type="scientific">Streptomyces sp. NBC_00008</name>
    <dbReference type="NCBI Taxonomy" id="2903610"/>
    <lineage>
        <taxon>Bacteria</taxon>
        <taxon>Bacillati</taxon>
        <taxon>Actinomycetota</taxon>
        <taxon>Actinomycetes</taxon>
        <taxon>Kitasatosporales</taxon>
        <taxon>Streptomycetaceae</taxon>
        <taxon>Streptomyces</taxon>
    </lineage>
</organism>
<dbReference type="AlphaFoldDB" id="A0AAU2VRL9"/>